<dbReference type="InterPro" id="IPR011706">
    <property type="entry name" value="Cu-oxidase_C"/>
</dbReference>
<evidence type="ECO:0000259" key="16">
    <source>
        <dbReference type="Pfam" id="PF00394"/>
    </source>
</evidence>
<keyword evidence="7 14" id="KW-0479">Metal-binding</keyword>
<dbReference type="InterPro" id="IPR017761">
    <property type="entry name" value="Laccase"/>
</dbReference>
<dbReference type="FunFam" id="2.60.40.420:FF:000053">
    <property type="entry name" value="Laccase"/>
    <property type="match status" value="1"/>
</dbReference>
<dbReference type="GO" id="GO:0005507">
    <property type="term" value="F:copper ion binding"/>
    <property type="evidence" value="ECO:0007669"/>
    <property type="project" value="InterPro"/>
</dbReference>
<keyword evidence="11 14" id="KW-0186">Copper</keyword>
<feature type="domain" description="Plastocyanin-like" evidence="16">
    <location>
        <begin position="201"/>
        <end position="351"/>
    </location>
</feature>
<keyword evidence="6 14" id="KW-0964">Secreted</keyword>
<organism evidence="19 20">
    <name type="scientific">Salix udensis</name>
    <dbReference type="NCBI Taxonomy" id="889485"/>
    <lineage>
        <taxon>Eukaryota</taxon>
        <taxon>Viridiplantae</taxon>
        <taxon>Streptophyta</taxon>
        <taxon>Embryophyta</taxon>
        <taxon>Tracheophyta</taxon>
        <taxon>Spermatophyta</taxon>
        <taxon>Magnoliopsida</taxon>
        <taxon>eudicotyledons</taxon>
        <taxon>Gunneridae</taxon>
        <taxon>Pentapetalae</taxon>
        <taxon>rosids</taxon>
        <taxon>fabids</taxon>
        <taxon>Malpighiales</taxon>
        <taxon>Salicaceae</taxon>
        <taxon>Saliceae</taxon>
        <taxon>Salix</taxon>
    </lineage>
</organism>
<dbReference type="InterPro" id="IPR001117">
    <property type="entry name" value="Cu-oxidase_2nd"/>
</dbReference>
<protein>
    <recommendedName>
        <fullName evidence="4 14">Laccase</fullName>
        <ecNumber evidence="4 14">1.10.3.2</ecNumber>
    </recommendedName>
    <alternativeName>
        <fullName evidence="14">Benzenediol:oxygen oxidoreductase</fullName>
    </alternativeName>
    <alternativeName>
        <fullName evidence="14">Diphenol oxidase</fullName>
    </alternativeName>
    <alternativeName>
        <fullName evidence="14">Urishiol oxidase</fullName>
    </alternativeName>
</protein>
<dbReference type="Proteomes" id="UP001162972">
    <property type="component" value="Chromosome 6"/>
</dbReference>
<dbReference type="EMBL" id="JAPFFJ010000016">
    <property type="protein sequence ID" value="KAJ6407770.1"/>
    <property type="molecule type" value="Genomic_DNA"/>
</dbReference>
<dbReference type="PROSITE" id="PS00080">
    <property type="entry name" value="MULTICOPPER_OXIDASE2"/>
    <property type="match status" value="1"/>
</dbReference>
<dbReference type="Pfam" id="PF07731">
    <property type="entry name" value="Cu-oxidase_2"/>
    <property type="match status" value="1"/>
</dbReference>
<evidence type="ECO:0000256" key="2">
    <source>
        <dbReference type="ARBA" id="ARBA00004271"/>
    </source>
</evidence>
<evidence type="ECO:0000256" key="12">
    <source>
        <dbReference type="ARBA" id="ARBA00023180"/>
    </source>
</evidence>
<dbReference type="GO" id="GO:0048046">
    <property type="term" value="C:apoplast"/>
    <property type="evidence" value="ECO:0007669"/>
    <property type="project" value="UniProtKB-SubCell"/>
</dbReference>
<dbReference type="InterPro" id="IPR011707">
    <property type="entry name" value="Cu-oxidase-like_N"/>
</dbReference>
<dbReference type="NCBIfam" id="TIGR03389">
    <property type="entry name" value="laccase"/>
    <property type="match status" value="1"/>
</dbReference>
<evidence type="ECO:0000256" key="14">
    <source>
        <dbReference type="RuleBase" id="RU361119"/>
    </source>
</evidence>
<keyword evidence="15" id="KW-0472">Membrane</keyword>
<dbReference type="Pfam" id="PF07732">
    <property type="entry name" value="Cu-oxidase_3"/>
    <property type="match status" value="1"/>
</dbReference>
<comment type="subcellular location">
    <subcellularLocation>
        <location evidence="2 14">Secreted</location>
        <location evidence="2 14">Extracellular space</location>
        <location evidence="2 14">Apoplast</location>
    </subcellularLocation>
</comment>
<dbReference type="FunFam" id="2.60.40.420:FF:000062">
    <property type="entry name" value="Laccase"/>
    <property type="match status" value="1"/>
</dbReference>
<accession>A0AAD6NWN9</accession>
<evidence type="ECO:0000259" key="18">
    <source>
        <dbReference type="Pfam" id="PF07732"/>
    </source>
</evidence>
<dbReference type="InterPro" id="IPR034289">
    <property type="entry name" value="CuRO_3_LCC"/>
</dbReference>
<comment type="caution">
    <text evidence="19">The sequence shown here is derived from an EMBL/GenBank/DDBJ whole genome shotgun (WGS) entry which is preliminary data.</text>
</comment>
<dbReference type="GO" id="GO:0046274">
    <property type="term" value="P:lignin catabolic process"/>
    <property type="evidence" value="ECO:0007669"/>
    <property type="project" value="UniProtKB-KW"/>
</dbReference>
<evidence type="ECO:0000256" key="8">
    <source>
        <dbReference type="ARBA" id="ARBA00022729"/>
    </source>
</evidence>
<evidence type="ECO:0000256" key="5">
    <source>
        <dbReference type="ARBA" id="ARBA00022523"/>
    </source>
</evidence>
<keyword evidence="13 14" id="KW-0439">Lignin degradation</keyword>
<dbReference type="CDD" id="cd13849">
    <property type="entry name" value="CuRO_1_LCC_plant"/>
    <property type="match status" value="1"/>
</dbReference>
<dbReference type="PANTHER" id="PTHR11709">
    <property type="entry name" value="MULTI-COPPER OXIDASE"/>
    <property type="match status" value="1"/>
</dbReference>
<evidence type="ECO:0000256" key="10">
    <source>
        <dbReference type="ARBA" id="ARBA00023002"/>
    </source>
</evidence>
<dbReference type="Pfam" id="PF00394">
    <property type="entry name" value="Cu-oxidase"/>
    <property type="match status" value="1"/>
</dbReference>
<evidence type="ECO:0000256" key="1">
    <source>
        <dbReference type="ARBA" id="ARBA00000349"/>
    </source>
</evidence>
<comment type="cofactor">
    <cofactor evidence="14">
        <name>Cu cation</name>
        <dbReference type="ChEBI" id="CHEBI:23378"/>
    </cofactor>
    <text evidence="14">Binds 4 Cu cations per monomer.</text>
</comment>
<evidence type="ECO:0000256" key="7">
    <source>
        <dbReference type="ARBA" id="ARBA00022723"/>
    </source>
</evidence>
<keyword evidence="9 14" id="KW-0677">Repeat</keyword>
<dbReference type="PROSITE" id="PS00079">
    <property type="entry name" value="MULTICOPPER_OXIDASE1"/>
    <property type="match status" value="1"/>
</dbReference>
<dbReference type="Gene3D" id="2.60.40.420">
    <property type="entry name" value="Cupredoxins - blue copper proteins"/>
    <property type="match status" value="3"/>
</dbReference>
<keyword evidence="12" id="KW-0325">Glycoprotein</keyword>
<dbReference type="GO" id="GO:0052716">
    <property type="term" value="F:hydroquinone:oxygen oxidoreductase activity"/>
    <property type="evidence" value="ECO:0007669"/>
    <property type="project" value="UniProtKB-EC"/>
</dbReference>
<evidence type="ECO:0000256" key="3">
    <source>
        <dbReference type="ARBA" id="ARBA00010609"/>
    </source>
</evidence>
<dbReference type="InterPro" id="IPR008972">
    <property type="entry name" value="Cupredoxin"/>
</dbReference>
<dbReference type="InterPro" id="IPR033138">
    <property type="entry name" value="Cu_oxidase_CS"/>
</dbReference>
<feature type="domain" description="Plastocyanin-like" evidence="17">
    <location>
        <begin position="451"/>
        <end position="584"/>
    </location>
</feature>
<dbReference type="InterPro" id="IPR045087">
    <property type="entry name" value="Cu-oxidase_fam"/>
</dbReference>
<dbReference type="InterPro" id="IPR034288">
    <property type="entry name" value="CuRO_1_LCC"/>
</dbReference>
<keyword evidence="10 14" id="KW-0560">Oxidoreductase</keyword>
<proteinExistence type="inferred from homology"/>
<keyword evidence="20" id="KW-1185">Reference proteome</keyword>
<dbReference type="InterPro" id="IPR034285">
    <property type="entry name" value="CuRO_2_LCC"/>
</dbReference>
<evidence type="ECO:0000256" key="6">
    <source>
        <dbReference type="ARBA" id="ARBA00022525"/>
    </source>
</evidence>
<name>A0AAD6NWN9_9ROSI</name>
<feature type="domain" description="Plastocyanin-like" evidence="18">
    <location>
        <begin position="75"/>
        <end position="188"/>
    </location>
</feature>
<feature type="transmembrane region" description="Helical" evidence="15">
    <location>
        <begin position="47"/>
        <end position="64"/>
    </location>
</feature>
<dbReference type="SUPFAM" id="SSF49503">
    <property type="entry name" value="Cupredoxins"/>
    <property type="match status" value="3"/>
</dbReference>
<keyword evidence="8" id="KW-0732">Signal</keyword>
<sequence>MEAFRQFPYKIQVASHECEYNKACKQQVKTNSERGLREKVSDMATSCWLRFMILAVCLFFPALVQCRVRHYKFNVVMKNTTRLCSSKRIVTVNGRSPGPTLYAREDDTVLVKVVNHVKYNVSIHWHGIRQLRTGWADGPAYITQCPIQPGQSFVYNFTITGQRGTLLWHAHILWLRATVHGAIVVLPRRGIPYPFPAPHKEVVVVLAEWWKSDTEAVINEALKSGLAPNVSDAHTINGHPGAVSTCSSQGGFTLPVQSGKTYMLRLINAALNEELFFKIAGHKLTVVEVDAIYVKPFTTDTVLIAPGQTTNVLVTAQKNPGKYLIAASPFMDAPIAVDNMTATATLHYSGALANSPTTLAIPPPKNATAVANQFTNSLRSLNSKKFPAKVPLTVDHNLFFTVGLGVNPCPSCKAGNGSRVVASINNVTFVMPTTALLQAHLFNISGVFTTDFPAKPPHVFNYTGTPPTNLQTISGTKVYRLSYNSTVQLVMQDTGIISPENHPIHLHGFNFFAVGRGVGNYNPKTDPKKFNLVDPVERNTIGVPSGGWVAIRFRADNPGVWFMHCHLEVHTSWGLKMAFLVDNGKGPKESLLPPPRDLPKC</sequence>
<dbReference type="CDD" id="cd13875">
    <property type="entry name" value="CuRO_2_LCC_plant"/>
    <property type="match status" value="1"/>
</dbReference>
<dbReference type="InterPro" id="IPR002355">
    <property type="entry name" value="Cu_oxidase_Cu_BS"/>
</dbReference>
<dbReference type="EC" id="1.10.3.2" evidence="4 14"/>
<evidence type="ECO:0000256" key="4">
    <source>
        <dbReference type="ARBA" id="ARBA00012297"/>
    </source>
</evidence>
<evidence type="ECO:0000256" key="15">
    <source>
        <dbReference type="SAM" id="Phobius"/>
    </source>
</evidence>
<evidence type="ECO:0000256" key="11">
    <source>
        <dbReference type="ARBA" id="ARBA00023008"/>
    </source>
</evidence>
<comment type="function">
    <text evidence="14">Lignin degradation and detoxification of lignin-derived products.</text>
</comment>
<dbReference type="PANTHER" id="PTHR11709:SF370">
    <property type="entry name" value="LACCASE-4"/>
    <property type="match status" value="1"/>
</dbReference>
<gene>
    <name evidence="19" type="ORF">OIU84_011129</name>
</gene>
<comment type="catalytic activity">
    <reaction evidence="1 14">
        <text>4 hydroquinone + O2 = 4 benzosemiquinone + 2 H2O</text>
        <dbReference type="Rhea" id="RHEA:11276"/>
        <dbReference type="ChEBI" id="CHEBI:15377"/>
        <dbReference type="ChEBI" id="CHEBI:15379"/>
        <dbReference type="ChEBI" id="CHEBI:17594"/>
        <dbReference type="ChEBI" id="CHEBI:17977"/>
        <dbReference type="EC" id="1.10.3.2"/>
    </reaction>
</comment>
<reference evidence="19 20" key="1">
    <citation type="journal article" date="2023" name="Int. J. Mol. Sci.">
        <title>De Novo Assembly and Annotation of 11 Diverse Shrub Willow (Salix) Genomes Reveals Novel Gene Organization in Sex-Linked Regions.</title>
        <authorList>
            <person name="Hyden B."/>
            <person name="Feng K."/>
            <person name="Yates T.B."/>
            <person name="Jawdy S."/>
            <person name="Cereghino C."/>
            <person name="Smart L.B."/>
            <person name="Muchero W."/>
        </authorList>
    </citation>
    <scope>NUCLEOTIDE SEQUENCE [LARGE SCALE GENOMIC DNA]</scope>
    <source>
        <tissue evidence="19">Shoot tip</tissue>
    </source>
</reference>
<dbReference type="AlphaFoldDB" id="A0AAD6NWN9"/>
<evidence type="ECO:0000256" key="9">
    <source>
        <dbReference type="ARBA" id="ARBA00022737"/>
    </source>
</evidence>
<evidence type="ECO:0000259" key="17">
    <source>
        <dbReference type="Pfam" id="PF07731"/>
    </source>
</evidence>
<keyword evidence="15" id="KW-1133">Transmembrane helix</keyword>
<evidence type="ECO:0000313" key="20">
    <source>
        <dbReference type="Proteomes" id="UP001162972"/>
    </source>
</evidence>
<comment type="similarity">
    <text evidence="3 14">Belongs to the multicopper oxidase family.</text>
</comment>
<dbReference type="CDD" id="cd13897">
    <property type="entry name" value="CuRO_3_LCC_plant"/>
    <property type="match status" value="1"/>
</dbReference>
<dbReference type="FunFam" id="2.60.40.420:FF:000049">
    <property type="entry name" value="Laccase"/>
    <property type="match status" value="1"/>
</dbReference>
<keyword evidence="15" id="KW-0812">Transmembrane</keyword>
<evidence type="ECO:0000256" key="13">
    <source>
        <dbReference type="ARBA" id="ARBA00023185"/>
    </source>
</evidence>
<evidence type="ECO:0000313" key="19">
    <source>
        <dbReference type="EMBL" id="KAJ6407770.1"/>
    </source>
</evidence>
<keyword evidence="5 14" id="KW-0052">Apoplast</keyword>